<organism evidence="2 3">
    <name type="scientific">Pustulibacterium marinum</name>
    <dbReference type="NCBI Taxonomy" id="1224947"/>
    <lineage>
        <taxon>Bacteria</taxon>
        <taxon>Pseudomonadati</taxon>
        <taxon>Bacteroidota</taxon>
        <taxon>Flavobacteriia</taxon>
        <taxon>Flavobacteriales</taxon>
        <taxon>Flavobacteriaceae</taxon>
        <taxon>Pustulibacterium</taxon>
    </lineage>
</organism>
<keyword evidence="1" id="KW-0732">Signal</keyword>
<evidence type="ECO:0000313" key="3">
    <source>
        <dbReference type="Proteomes" id="UP000199138"/>
    </source>
</evidence>
<gene>
    <name evidence="2" type="ORF">SAMN05216480_10651</name>
</gene>
<dbReference type="Proteomes" id="UP000199138">
    <property type="component" value="Unassembled WGS sequence"/>
</dbReference>
<accession>A0A1I7GWM9</accession>
<dbReference type="OrthoDB" id="1158431at2"/>
<dbReference type="EMBL" id="FPBK01000006">
    <property type="protein sequence ID" value="SFU52841.1"/>
    <property type="molecule type" value="Genomic_DNA"/>
</dbReference>
<protein>
    <recommendedName>
        <fullName evidence="4">DUF5723 domain-containing protein</fullName>
    </recommendedName>
</protein>
<name>A0A1I7GWM9_9FLAO</name>
<evidence type="ECO:0000256" key="1">
    <source>
        <dbReference type="SAM" id="SignalP"/>
    </source>
</evidence>
<evidence type="ECO:0000313" key="2">
    <source>
        <dbReference type="EMBL" id="SFU52841.1"/>
    </source>
</evidence>
<sequence>MKNLIIPTLVCGLLSASMVAQEKQDVTQQNLFVAVEKSFELKLAQYEESQSIFTDASFAAQFPKVFQTSLLNPDATVFGGKAASYAIDKRSHAMSINYNVPSKDSQWLFNVGFNLKGTTNGYALYKRDTWYNVLNLSFGADHVLKTWGSKGSGDTEKTVQTQKSRKAIVHQELEKLKNQTYLAQQKLTDSTSIDTYTNAVLNSFDSKLPAGKMYGAMWLNLTANAGLTTFGIAGTANIDETIQDKYKAMFRPSVTASLNYFKRTAKVTKYAKIYGGFTWGNIFDSPIYSDMNMKVVSSTFGYQVLDANNRRITAYEDIKDKITYIDAGISYANFFACKQALGLSLNAAANFPVNNNSAGSYSPNYSVLAGPIIKMTGKNDWTAATLSITGGIEKRLYSQVAFNDAVLKIGLAVPLELFTK</sequence>
<evidence type="ECO:0008006" key="4">
    <source>
        <dbReference type="Google" id="ProtNLM"/>
    </source>
</evidence>
<dbReference type="RefSeq" id="WP_093024946.1">
    <property type="nucleotide sequence ID" value="NZ_FPBK01000006.1"/>
</dbReference>
<reference evidence="2 3" key="1">
    <citation type="submission" date="2016-10" db="EMBL/GenBank/DDBJ databases">
        <authorList>
            <person name="de Groot N.N."/>
        </authorList>
    </citation>
    <scope>NUCLEOTIDE SEQUENCE [LARGE SCALE GENOMIC DNA]</scope>
    <source>
        <strain evidence="2 3">CGMCC 1.12333</strain>
    </source>
</reference>
<keyword evidence="3" id="KW-1185">Reference proteome</keyword>
<proteinExistence type="predicted"/>
<feature type="signal peptide" evidence="1">
    <location>
        <begin position="1"/>
        <end position="22"/>
    </location>
</feature>
<feature type="chain" id="PRO_5011653918" description="DUF5723 domain-containing protein" evidence="1">
    <location>
        <begin position="23"/>
        <end position="420"/>
    </location>
</feature>
<dbReference type="AlphaFoldDB" id="A0A1I7GWM9"/>